<evidence type="ECO:0000313" key="2">
    <source>
        <dbReference type="Proteomes" id="UP000181860"/>
    </source>
</evidence>
<sequence>MISYGLKIIFNNWAGALKINIQVQFLTPIVTYFTLMGELLTINVKIETLDSTIFTFNVQIATLSNYIGSKYLLLTY</sequence>
<dbReference type="EMBL" id="FMXC01000053">
    <property type="protein sequence ID" value="SDA70932.1"/>
    <property type="molecule type" value="Genomic_DNA"/>
</dbReference>
<dbReference type="Proteomes" id="UP000181860">
    <property type="component" value="Unassembled WGS sequence"/>
</dbReference>
<keyword evidence="2" id="KW-1185">Reference proteome</keyword>
<gene>
    <name evidence="1" type="ORF">SAMN02983011_02327</name>
</gene>
<proteinExistence type="predicted"/>
<protein>
    <submittedName>
        <fullName evidence="1">Uncharacterized protein</fullName>
    </submittedName>
</protein>
<comment type="caution">
    <text evidence="1">The sequence shown here is derived from an EMBL/GenBank/DDBJ whole genome shotgun (WGS) entry which is preliminary data.</text>
</comment>
<evidence type="ECO:0000313" key="1">
    <source>
        <dbReference type="EMBL" id="SDA70932.1"/>
    </source>
</evidence>
<organism evidence="1 2">
    <name type="scientific">Lactobacillus kefiranofaciens</name>
    <dbReference type="NCBI Taxonomy" id="267818"/>
    <lineage>
        <taxon>Bacteria</taxon>
        <taxon>Bacillati</taxon>
        <taxon>Bacillota</taxon>
        <taxon>Bacilli</taxon>
        <taxon>Lactobacillales</taxon>
        <taxon>Lactobacillaceae</taxon>
        <taxon>Lactobacillus</taxon>
    </lineage>
</organism>
<name>A0ABY0MEN5_9LACO</name>
<accession>A0ABY0MEN5</accession>
<reference evidence="1 2" key="1">
    <citation type="submission" date="2016-10" db="EMBL/GenBank/DDBJ databases">
        <authorList>
            <person name="Varghese N."/>
            <person name="Submissions S."/>
        </authorList>
    </citation>
    <scope>NUCLEOTIDE SEQUENCE [LARGE SCALE GENOMIC DNA]</scope>
    <source>
        <strain evidence="1 2">ATCC 43761</strain>
    </source>
</reference>